<evidence type="ECO:0000256" key="4">
    <source>
        <dbReference type="SAM" id="Phobius"/>
    </source>
</evidence>
<name>M3AX79_SPHMS</name>
<evidence type="ECO:0000313" key="6">
    <source>
        <dbReference type="EMBL" id="EMF11330.1"/>
    </source>
</evidence>
<dbReference type="EMBL" id="KB456266">
    <property type="protein sequence ID" value="EMF11330.1"/>
    <property type="molecule type" value="Genomic_DNA"/>
</dbReference>
<reference evidence="6 7" key="1">
    <citation type="journal article" date="2012" name="PLoS Pathog.">
        <title>Diverse lifestyles and strategies of plant pathogenesis encoded in the genomes of eighteen Dothideomycetes fungi.</title>
        <authorList>
            <person name="Ohm R.A."/>
            <person name="Feau N."/>
            <person name="Henrissat B."/>
            <person name="Schoch C.L."/>
            <person name="Horwitz B.A."/>
            <person name="Barry K.W."/>
            <person name="Condon B.J."/>
            <person name="Copeland A.C."/>
            <person name="Dhillon B."/>
            <person name="Glaser F."/>
            <person name="Hesse C.N."/>
            <person name="Kosti I."/>
            <person name="LaButti K."/>
            <person name="Lindquist E.A."/>
            <person name="Lucas S."/>
            <person name="Salamov A.A."/>
            <person name="Bradshaw R.E."/>
            <person name="Ciuffetti L."/>
            <person name="Hamelin R.C."/>
            <person name="Kema G.H.J."/>
            <person name="Lawrence C."/>
            <person name="Scott J.A."/>
            <person name="Spatafora J.W."/>
            <person name="Turgeon B.G."/>
            <person name="de Wit P.J.G.M."/>
            <person name="Zhong S."/>
            <person name="Goodwin S.B."/>
            <person name="Grigoriev I.V."/>
        </authorList>
    </citation>
    <scope>NUCLEOTIDE SEQUENCE [LARGE SCALE GENOMIC DNA]</scope>
    <source>
        <strain evidence="6 7">SO2202</strain>
    </source>
</reference>
<dbReference type="Proteomes" id="UP000016931">
    <property type="component" value="Unassembled WGS sequence"/>
</dbReference>
<dbReference type="PANTHER" id="PTHR46720">
    <property type="entry name" value="HYDROXYLASE, PUTATIVE (AFU_ORTHOLOGUE AFUA_3G01460)-RELATED"/>
    <property type="match status" value="1"/>
</dbReference>
<feature type="transmembrane region" description="Helical" evidence="4">
    <location>
        <begin position="16"/>
        <end position="34"/>
    </location>
</feature>
<dbReference type="OrthoDB" id="417877at2759"/>
<sequence>MADPPSSPTSTTSEPLPIAIIGAGIAGLALAIGLHNNKHHPFILYEEASEFSAVGAGIGFGPNGILAMDFLEAGFRAKYESVCVGNLAAEDEDVFFEGLLCKEGLGMNESWYGRSSWGASGYQRKSAHRREVLDILTSFIPRDRVQFNKRLTDMEQREDHVVLYFADGTVAQAALVVGADGIQSIVREHVLRSIDPEGIAPRYANSYAYRAVIPMADAREILGDRLTDTAKMYLGKDRLVVTYRVSGGAEFNFLHCVCEPNSQWPSPDRVTQKVTSEEMRADFADRGIDSRLLRLLEKAPPTRWGLFHHIETATYYRDRVVLVGDSAHASLPYQAAGAGQGVEDALILSSALGAMDCSKKPLPDQLRKAMRVYDEIRRPRAQRQAEQSLEAGLLLSFQDPRAGSDMEKILPRMQNGRFDWLWFHDLRDDVRRVHELMARDWTASHAETGILQQWWMWTQP</sequence>
<dbReference type="PRINTS" id="PR00420">
    <property type="entry name" value="RNGMNOXGNASE"/>
</dbReference>
<organism evidence="6 7">
    <name type="scientific">Sphaerulina musiva (strain SO2202)</name>
    <name type="common">Poplar stem canker fungus</name>
    <name type="synonym">Septoria musiva</name>
    <dbReference type="NCBI Taxonomy" id="692275"/>
    <lineage>
        <taxon>Eukaryota</taxon>
        <taxon>Fungi</taxon>
        <taxon>Dikarya</taxon>
        <taxon>Ascomycota</taxon>
        <taxon>Pezizomycotina</taxon>
        <taxon>Dothideomycetes</taxon>
        <taxon>Dothideomycetidae</taxon>
        <taxon>Mycosphaerellales</taxon>
        <taxon>Mycosphaerellaceae</taxon>
        <taxon>Sphaerulina</taxon>
    </lineage>
</organism>
<keyword evidence="3" id="KW-0560">Oxidoreductase</keyword>
<evidence type="ECO:0000256" key="3">
    <source>
        <dbReference type="ARBA" id="ARBA00023002"/>
    </source>
</evidence>
<dbReference type="GO" id="GO:0044550">
    <property type="term" value="P:secondary metabolite biosynthetic process"/>
    <property type="evidence" value="ECO:0007669"/>
    <property type="project" value="TreeGrafter"/>
</dbReference>
<dbReference type="HOGENOM" id="CLU_009665_6_3_1"/>
<keyword evidence="1" id="KW-0285">Flavoprotein</keyword>
<dbReference type="GO" id="GO:0016491">
    <property type="term" value="F:oxidoreductase activity"/>
    <property type="evidence" value="ECO:0007669"/>
    <property type="project" value="UniProtKB-KW"/>
</dbReference>
<feature type="domain" description="FAD-binding" evidence="5">
    <location>
        <begin position="145"/>
        <end position="355"/>
    </location>
</feature>
<proteinExistence type="predicted"/>
<evidence type="ECO:0000313" key="7">
    <source>
        <dbReference type="Proteomes" id="UP000016931"/>
    </source>
</evidence>
<keyword evidence="7" id="KW-1185">Reference proteome</keyword>
<protein>
    <submittedName>
        <fullName evidence="6">FAD/NAD(P)-binding domain-containing protein</fullName>
    </submittedName>
</protein>
<dbReference type="Gene3D" id="3.50.50.60">
    <property type="entry name" value="FAD/NAD(P)-binding domain"/>
    <property type="match status" value="1"/>
</dbReference>
<gene>
    <name evidence="6" type="ORF">SEPMUDRAFT_157387</name>
</gene>
<dbReference type="RefSeq" id="XP_016759451.1">
    <property type="nucleotide sequence ID" value="XM_016907730.1"/>
</dbReference>
<keyword evidence="4" id="KW-0812">Transmembrane</keyword>
<dbReference type="AlphaFoldDB" id="M3AX79"/>
<dbReference type="GO" id="GO:0071949">
    <property type="term" value="F:FAD binding"/>
    <property type="evidence" value="ECO:0007669"/>
    <property type="project" value="InterPro"/>
</dbReference>
<evidence type="ECO:0000256" key="2">
    <source>
        <dbReference type="ARBA" id="ARBA00022827"/>
    </source>
</evidence>
<dbReference type="eggNOG" id="KOG2614">
    <property type="taxonomic scope" value="Eukaryota"/>
</dbReference>
<keyword evidence="4" id="KW-1133">Transmembrane helix</keyword>
<dbReference type="InterPro" id="IPR002938">
    <property type="entry name" value="FAD-bd"/>
</dbReference>
<dbReference type="Pfam" id="PF01494">
    <property type="entry name" value="FAD_binding_3"/>
    <property type="match status" value="1"/>
</dbReference>
<evidence type="ECO:0000256" key="1">
    <source>
        <dbReference type="ARBA" id="ARBA00022630"/>
    </source>
</evidence>
<accession>M3AX79</accession>
<keyword evidence="2" id="KW-0274">FAD</keyword>
<dbReference type="GeneID" id="27904867"/>
<dbReference type="InterPro" id="IPR036188">
    <property type="entry name" value="FAD/NAD-bd_sf"/>
</dbReference>
<dbReference type="OMA" id="VYAGAYC"/>
<dbReference type="InterPro" id="IPR051104">
    <property type="entry name" value="FAD_monoxygenase"/>
</dbReference>
<keyword evidence="4" id="KW-0472">Membrane</keyword>
<dbReference type="PANTHER" id="PTHR46720:SF3">
    <property type="entry name" value="FAD-BINDING DOMAIN-CONTAINING PROTEIN-RELATED"/>
    <property type="match status" value="1"/>
</dbReference>
<evidence type="ECO:0000259" key="5">
    <source>
        <dbReference type="Pfam" id="PF01494"/>
    </source>
</evidence>
<dbReference type="STRING" id="692275.M3AX79"/>
<dbReference type="SUPFAM" id="SSF51905">
    <property type="entry name" value="FAD/NAD(P)-binding domain"/>
    <property type="match status" value="1"/>
</dbReference>